<dbReference type="PANTHER" id="PTHR13710">
    <property type="entry name" value="DNA HELICASE RECQ FAMILY MEMBER"/>
    <property type="match status" value="1"/>
</dbReference>
<evidence type="ECO:0000256" key="1">
    <source>
        <dbReference type="ARBA" id="ARBA00005446"/>
    </source>
</evidence>
<dbReference type="Pfam" id="PF00270">
    <property type="entry name" value="DEAD"/>
    <property type="match status" value="1"/>
</dbReference>
<dbReference type="Pfam" id="PF13307">
    <property type="entry name" value="Helicase_C_2"/>
    <property type="match status" value="1"/>
</dbReference>
<dbReference type="GO" id="GO:0005694">
    <property type="term" value="C:chromosome"/>
    <property type="evidence" value="ECO:0007669"/>
    <property type="project" value="TreeGrafter"/>
</dbReference>
<keyword evidence="13" id="KW-0347">Helicase</keyword>
<dbReference type="InterPro" id="IPR014001">
    <property type="entry name" value="Helicase_ATP-bd"/>
</dbReference>
<dbReference type="PANTHER" id="PTHR13710:SF105">
    <property type="entry name" value="ATP-DEPENDENT DNA HELICASE Q1"/>
    <property type="match status" value="1"/>
</dbReference>
<keyword evidence="2" id="KW-0547">Nucleotide-binding</keyword>
<dbReference type="Gene3D" id="3.40.50.300">
    <property type="entry name" value="P-loop containing nucleotide triphosphate hydrolases"/>
    <property type="match status" value="4"/>
</dbReference>
<evidence type="ECO:0000259" key="10">
    <source>
        <dbReference type="PROSITE" id="PS51192"/>
    </source>
</evidence>
<evidence type="ECO:0000256" key="9">
    <source>
        <dbReference type="SAM" id="MobiDB-lite"/>
    </source>
</evidence>
<evidence type="ECO:0000256" key="5">
    <source>
        <dbReference type="ARBA" id="ARBA00023125"/>
    </source>
</evidence>
<dbReference type="Pfam" id="PF00271">
    <property type="entry name" value="Helicase_C"/>
    <property type="match status" value="1"/>
</dbReference>
<dbReference type="GO" id="GO:0009378">
    <property type="term" value="F:four-way junction helicase activity"/>
    <property type="evidence" value="ECO:0007669"/>
    <property type="project" value="TreeGrafter"/>
</dbReference>
<feature type="region of interest" description="Disordered" evidence="9">
    <location>
        <begin position="1965"/>
        <end position="1997"/>
    </location>
</feature>
<dbReference type="PROSITE" id="PS51194">
    <property type="entry name" value="HELICASE_CTER"/>
    <property type="match status" value="1"/>
</dbReference>
<sequence>MPEGQTVSAAARKVAELVRAFSFGISERDLVVEAKRQFRALPEQRLVKLVAEAVRGGLLIASGDHLLSAAPQEPMAPAQATPELRKPGAEPAADAPLDETSVLRIVALDVESVVRTTATAPYVERHVYEVAAVRFGADREWVAAEPRWQRYLRFLGDSEELRDGSVRDAVLGQGIPRQQAWTELSDFLSDADVVVAHNGTALDFPVIGEAAKEAGAGDPLSAVRPVDALYLAHAVWPTAPCHRLQDLALQLDVVRSDLRAHTAEGDAVLLVRLLERAAAEFAANTPDLRDLVADVCPDSDAWRLLRELAEGKAATEREPLVWEQAHVARLLSAEFAQHAPRRALDGRAPGHGAVDVPDALRGADGRVEPTALARVVHGSRVEPRLAQQTMTTTLHDWTDRGVSGLLEAPTGTGKSYAVLAAALDWLAGGESRTAVIATYTKQLQSQLAKDIQDLERALPGILGAADLVKGKSNRLSLAALTKSLAEATRRRSFASAARARFSRHRRFRELAVFLALRLLAAKEPPQTWTARSVDPVDLPAFLADYMGRGVTQWLESLSQRDGDYGAGASNPLTAHTDTVREAIGGHRLILANHALVLSHLDDLRAVGPDVLLVIDEAHELENAATSALTGAVDYQDLEALLPEYHGWVADAHPGTARDQAAAAVADLERLLDDERLPRLAAQAFDAQVKGVGVWIGSRATTLVSPYTGTSGTRNTRRLVLVLESIAKAVAICRITLERYVAQHTAGIDPLVRERLTALAEHTDSLTTALDRITAGIRAFLDPAVTLDEALPSRVIHLEELAEPKGELRSYHFRVATSPVDLTADPEWRRYLESFDRVHYVSATLRVAGQWDFIRSRLGLPEGLPTLALPSPFDLRSQAEVVCFSDFPSWAEQEEAALRTVAHQVAGFAAEMTRVRADGSGFDGGGMIVTTARSTAAGIGFHLVEELRRRALDTPVVEALTLGNGRAYQAFTDRRDGGGFLVGTKGLWQGIDVSDAERLCLVWINKLPFAPFAAPIVEARRAAVAERAEHAGHPDPDGAATEHYYLPLAALQLRQAVGRLIRSDQHRGVVVISDRKLAGASSLRRSYRRAFLGSLDDGLERPDPDTGDTGGGNIADMAEGWRRIWEFMAAHHLLDPARATELCTDEALEQHTLLPHTRHIRELALTTEEIQKLRKKGLLADEVRDRCARIGGLLRLADEPVALKPAQQAAITAVAEGRNVLGLLPTGFGKSFTFQLPALVLPGVTVVVSPLVALMHDQALELNRSIGGAVRALISPLRESSSRAGKTEVTEQLLGRADHGIRLVYVSPERLCQRRFRETVRAAAAAGRVTRIAVDEAHTLAQWEDFRPSMRRVSRFLDELRQDHAVAVTAVTATANRAVHEALREGLFGLAAEVPEPASAEAIAEAEHPDVVGGLVTVRENPIRPELAVFRRSLDRLGQGGVAGLVERVVDVLDGHAIFYCLTVKEVNTLYTHLREYIGDAGIRVLRFHGRLTEAEKAAVMTEFREAPREGDEGFVPVVVVATSAFGLGVNRPDVRTVMCVSPPTDLAALYQQLGRAGRDSAGRGTTGKGPANSGLTLATSRGLRMVRFMTGQELPSPLLRRMGALVLAQRDGTFDPARLADVLMAEDASSGALSEAELEDRHTHERYQGGIMRAFSVLADLGAVEDLGDHPPYCAVRPGDLRPVGHRTGQLPTVAEELSEGRDEETAGLARLEQTVIDIALSWDTPIHIDVRLLDRELAARCPDYRSVADGPAATWELLADLHDRGLLDVSAAPSRRLVTGLTTRTGTLPDGFLVVLGRRGRRAAEELARLRNFFDASTVCAQRVFADYFGVTDLPEGCCTTARCRCSACWHTDHWPVEERRPAVAQAFGSPRPREGGGADTSLRHQRVDLQIHRLLQLQPRGAHPRRLWHALRGDESSYNPRTRKMSPLPKAIRESRHFGGRADLPSADIDASLARLAAAGAAVEGPDGLWRALRPARHPRSHRPEGGTERKEDGV</sequence>
<dbReference type="SMART" id="SM00490">
    <property type="entry name" value="HELICc"/>
    <property type="match status" value="1"/>
</dbReference>
<dbReference type="InterPro" id="IPR027417">
    <property type="entry name" value="P-loop_NTPase"/>
</dbReference>
<reference evidence="13 14" key="1">
    <citation type="submission" date="2019-07" db="EMBL/GenBank/DDBJ databases">
        <title>Draft genome for Streptomyces benahoarensis MZ03-48.</title>
        <authorList>
            <person name="Gonzalez-Pimentel J.L."/>
        </authorList>
    </citation>
    <scope>NUCLEOTIDE SEQUENCE [LARGE SCALE GENOMIC DNA]</scope>
    <source>
        <strain evidence="13 14">MZ03-48</strain>
    </source>
</reference>
<dbReference type="CDD" id="cd17920">
    <property type="entry name" value="DEXHc_RecQ"/>
    <property type="match status" value="1"/>
</dbReference>
<dbReference type="GO" id="GO:0005737">
    <property type="term" value="C:cytoplasm"/>
    <property type="evidence" value="ECO:0007669"/>
    <property type="project" value="TreeGrafter"/>
</dbReference>
<dbReference type="RefSeq" id="WP_143939679.1">
    <property type="nucleotide sequence ID" value="NZ_VKLS01000001.1"/>
</dbReference>
<dbReference type="OrthoDB" id="9803913at2"/>
<dbReference type="GO" id="GO:0000724">
    <property type="term" value="P:double-strand break repair via homologous recombination"/>
    <property type="evidence" value="ECO:0007669"/>
    <property type="project" value="TreeGrafter"/>
</dbReference>
<dbReference type="SUPFAM" id="SSF53098">
    <property type="entry name" value="Ribonuclease H-like"/>
    <property type="match status" value="1"/>
</dbReference>
<comment type="caution">
    <text evidence="13">The sequence shown here is derived from an EMBL/GenBank/DDBJ whole genome shotgun (WGS) entry which is preliminary data.</text>
</comment>
<dbReference type="InterPro" id="IPR011545">
    <property type="entry name" value="DEAD/DEAH_box_helicase_dom"/>
</dbReference>
<keyword evidence="5" id="KW-0238">DNA-binding</keyword>
<dbReference type="EC" id="5.6.2.4" evidence="8"/>
<feature type="region of interest" description="Disordered" evidence="9">
    <location>
        <begin position="74"/>
        <end position="94"/>
    </location>
</feature>
<dbReference type="GO" id="GO:0004527">
    <property type="term" value="F:exonuclease activity"/>
    <property type="evidence" value="ECO:0007669"/>
    <property type="project" value="UniProtKB-ARBA"/>
</dbReference>
<evidence type="ECO:0000256" key="4">
    <source>
        <dbReference type="ARBA" id="ARBA00022840"/>
    </source>
</evidence>
<dbReference type="GO" id="GO:0005524">
    <property type="term" value="F:ATP binding"/>
    <property type="evidence" value="ECO:0007669"/>
    <property type="project" value="UniProtKB-KW"/>
</dbReference>
<organism evidence="13 14">
    <name type="scientific">Streptomyces benahoarensis</name>
    <dbReference type="NCBI Taxonomy" id="2595054"/>
    <lineage>
        <taxon>Bacteria</taxon>
        <taxon>Bacillati</taxon>
        <taxon>Actinomycetota</taxon>
        <taxon>Actinomycetes</taxon>
        <taxon>Kitasatosporales</taxon>
        <taxon>Streptomycetaceae</taxon>
        <taxon>Streptomyces</taxon>
    </lineage>
</organism>
<feature type="domain" description="Helicase ATP-binding" evidence="11">
    <location>
        <begin position="373"/>
        <end position="674"/>
    </location>
</feature>
<dbReference type="InterPro" id="IPR013520">
    <property type="entry name" value="Ribonucl_H"/>
</dbReference>
<keyword evidence="4" id="KW-0067">ATP-binding</keyword>
<keyword evidence="6" id="KW-0413">Isomerase</keyword>
<feature type="domain" description="Helicase C-terminal" evidence="12">
    <location>
        <begin position="1444"/>
        <end position="1613"/>
    </location>
</feature>
<dbReference type="GO" id="GO:0016818">
    <property type="term" value="F:hydrolase activity, acting on acid anhydrides, in phosphorus-containing anhydrides"/>
    <property type="evidence" value="ECO:0007669"/>
    <property type="project" value="InterPro"/>
</dbReference>
<evidence type="ECO:0000256" key="6">
    <source>
        <dbReference type="ARBA" id="ARBA00023235"/>
    </source>
</evidence>
<evidence type="ECO:0000259" key="12">
    <source>
        <dbReference type="PROSITE" id="PS51194"/>
    </source>
</evidence>
<proteinExistence type="inferred from homology"/>
<dbReference type="PROSITE" id="PS51193">
    <property type="entry name" value="HELICASE_ATP_BIND_2"/>
    <property type="match status" value="1"/>
</dbReference>
<feature type="compositionally biased region" description="Basic and acidic residues" evidence="9">
    <location>
        <begin position="1984"/>
        <end position="1997"/>
    </location>
</feature>
<protein>
    <recommendedName>
        <fullName evidence="8">DNA 3'-5' helicase</fullName>
        <ecNumber evidence="8">5.6.2.4</ecNumber>
    </recommendedName>
</protein>
<dbReference type="PROSITE" id="PS51192">
    <property type="entry name" value="HELICASE_ATP_BIND_1"/>
    <property type="match status" value="1"/>
</dbReference>
<gene>
    <name evidence="13" type="ORF">FNZ23_00330</name>
</gene>
<dbReference type="GO" id="GO:0043138">
    <property type="term" value="F:3'-5' DNA helicase activity"/>
    <property type="evidence" value="ECO:0007669"/>
    <property type="project" value="UniProtKB-EC"/>
</dbReference>
<dbReference type="InterPro" id="IPR014013">
    <property type="entry name" value="Helic_SF1/SF2_ATP-bd_DinG/Rad3"/>
</dbReference>
<dbReference type="InterPro" id="IPR012337">
    <property type="entry name" value="RNaseH-like_sf"/>
</dbReference>
<keyword evidence="14" id="KW-1185">Reference proteome</keyword>
<evidence type="ECO:0000256" key="2">
    <source>
        <dbReference type="ARBA" id="ARBA00022741"/>
    </source>
</evidence>
<dbReference type="InterPro" id="IPR006555">
    <property type="entry name" value="ATP-dep_Helicase_C"/>
</dbReference>
<feature type="region of interest" description="Disordered" evidence="9">
    <location>
        <begin position="1557"/>
        <end position="1576"/>
    </location>
</feature>
<dbReference type="GO" id="GO:0003677">
    <property type="term" value="F:DNA binding"/>
    <property type="evidence" value="ECO:0007669"/>
    <property type="project" value="UniProtKB-KW"/>
</dbReference>
<comment type="similarity">
    <text evidence="1">Belongs to the helicase family. RecQ subfamily.</text>
</comment>
<evidence type="ECO:0000259" key="11">
    <source>
        <dbReference type="PROSITE" id="PS51193"/>
    </source>
</evidence>
<evidence type="ECO:0000256" key="3">
    <source>
        <dbReference type="ARBA" id="ARBA00022801"/>
    </source>
</evidence>
<feature type="domain" description="Helicase ATP-binding" evidence="10">
    <location>
        <begin position="1210"/>
        <end position="1392"/>
    </location>
</feature>
<evidence type="ECO:0000256" key="7">
    <source>
        <dbReference type="ARBA" id="ARBA00034617"/>
    </source>
</evidence>
<dbReference type="Gene3D" id="3.30.420.10">
    <property type="entry name" value="Ribonuclease H-like superfamily/Ribonuclease H"/>
    <property type="match status" value="1"/>
</dbReference>
<name>A0A553ZS00_9ACTN</name>
<dbReference type="SMART" id="SM00487">
    <property type="entry name" value="DEXDc"/>
    <property type="match status" value="2"/>
</dbReference>
<evidence type="ECO:0000256" key="8">
    <source>
        <dbReference type="ARBA" id="ARBA00034808"/>
    </source>
</evidence>
<dbReference type="SMART" id="SM00479">
    <property type="entry name" value="EXOIII"/>
    <property type="match status" value="1"/>
</dbReference>
<dbReference type="InterPro" id="IPR001650">
    <property type="entry name" value="Helicase_C-like"/>
</dbReference>
<dbReference type="InterPro" id="IPR036397">
    <property type="entry name" value="RNaseH_sf"/>
</dbReference>
<comment type="catalytic activity">
    <reaction evidence="7">
        <text>Couples ATP hydrolysis with the unwinding of duplex DNA by translocating in the 3'-5' direction.</text>
        <dbReference type="EC" id="5.6.2.4"/>
    </reaction>
</comment>
<evidence type="ECO:0000313" key="14">
    <source>
        <dbReference type="Proteomes" id="UP000320888"/>
    </source>
</evidence>
<accession>A0A553ZS00</accession>
<evidence type="ECO:0000313" key="13">
    <source>
        <dbReference type="EMBL" id="TSB44232.1"/>
    </source>
</evidence>
<dbReference type="SMART" id="SM00491">
    <property type="entry name" value="HELICc2"/>
    <property type="match status" value="1"/>
</dbReference>
<keyword evidence="3" id="KW-0378">Hydrolase</keyword>
<dbReference type="EMBL" id="VKLS01000001">
    <property type="protein sequence ID" value="TSB44232.1"/>
    <property type="molecule type" value="Genomic_DNA"/>
</dbReference>
<dbReference type="Proteomes" id="UP000320888">
    <property type="component" value="Unassembled WGS sequence"/>
</dbReference>
<dbReference type="SUPFAM" id="SSF52540">
    <property type="entry name" value="P-loop containing nucleoside triphosphate hydrolases"/>
    <property type="match status" value="2"/>
</dbReference>